<dbReference type="InterPro" id="IPR000629">
    <property type="entry name" value="RNA-helicase_DEAD-box_CS"/>
</dbReference>
<dbReference type="GO" id="GO:0003724">
    <property type="term" value="F:RNA helicase activity"/>
    <property type="evidence" value="ECO:0007669"/>
    <property type="project" value="UniProtKB-EC"/>
</dbReference>
<sequence length="775" mass="85110">MDDFELNISGLDSLQGEQDGLGEGAGPPRPSRDRGNGRRGALNRKKFKEFRDRSAKKSGSRVGGGGGSSNGRPKQTEAKAEAPAREVGGARPRERRTPRDRPAQQKVQEEQKKEVVTAAPRELPRIYSHAQATTTTTTTTTGSVPSGRRGPPPSHRDKGGDDGDLDEVNSDIDEEAKGFLDELLSGHFEPDEAEPGGGGPRGDVEPLNENARNFADVGLDQSLVNCLLGMGFEAPTGIQREAVPLILSGKDVLAQSPTGSGKTVAYLSPIAQMLKQRASRVSRSEGALAIVIVPTRELSLQVFQVASRLLKDFYWIVPGTIMGGEKRSREKARLRKGINVLTCTPGRLLDHLENTEAFQCSDLRYLVLDEADRLVDMGFEEQVSKIIKLLDRKAEQGDRSSRRQTVMLSATMHSGVTRLARFSLNNPESVGFDPDGSGEGGAEGGREFKMPEKLRQSYLLVPTKLRPVILYKLVSRCFSSRGGGGAPKAKAKVVVFVSCCDSVEFHHQILCELAACDEDGSLSLDPSKAFKLHGNLTQKERTAVYFDFCDSDSAILVCTDVAARGLDFPNVTHIIQYDPPGEAEDYIHRVGRTARIGQEGESFLFLLPQEMPYVDVLRGHGVAGIEEIPVGTFLGEEAQRKNFILLQKIGALYRDPVFVKMQRLVFEITGSSDRLKGVARDAYRSHMRAYRAYPKSMREIFSYANLHTGHVADSFGLNEKPSLIGRSHTKEELKRKKTEHARSLGRKKTKQAPGGSTSPAKRPKKRLYNQVFLSE</sequence>
<evidence type="ECO:0000256" key="3">
    <source>
        <dbReference type="ARBA" id="ARBA00022806"/>
    </source>
</evidence>
<feature type="compositionally biased region" description="Basic and acidic residues" evidence="9">
    <location>
        <begin position="91"/>
        <end position="115"/>
    </location>
</feature>
<organism evidence="13 14">
    <name type="scientific">Chloropicon roscoffensis</name>
    <dbReference type="NCBI Taxonomy" id="1461544"/>
    <lineage>
        <taxon>Eukaryota</taxon>
        <taxon>Viridiplantae</taxon>
        <taxon>Chlorophyta</taxon>
        <taxon>Chloropicophyceae</taxon>
        <taxon>Chloropicales</taxon>
        <taxon>Chloropicaceae</taxon>
        <taxon>Chloropicon</taxon>
    </lineage>
</organism>
<evidence type="ECO:0000256" key="5">
    <source>
        <dbReference type="ARBA" id="ARBA00022884"/>
    </source>
</evidence>
<dbReference type="Pfam" id="PF00271">
    <property type="entry name" value="Helicase_C"/>
    <property type="match status" value="1"/>
</dbReference>
<evidence type="ECO:0000259" key="12">
    <source>
        <dbReference type="PROSITE" id="PS51195"/>
    </source>
</evidence>
<keyword evidence="5 8" id="KW-0694">RNA-binding</keyword>
<dbReference type="Gene3D" id="3.40.50.300">
    <property type="entry name" value="P-loop containing nucleotide triphosphate hydrolases"/>
    <property type="match status" value="2"/>
</dbReference>
<feature type="compositionally biased region" description="Basic and acidic residues" evidence="9">
    <location>
        <begin position="74"/>
        <end position="84"/>
    </location>
</feature>
<dbReference type="PROSITE" id="PS51194">
    <property type="entry name" value="HELICASE_CTER"/>
    <property type="match status" value="1"/>
</dbReference>
<comment type="function">
    <text evidence="8">RNA helicase.</text>
</comment>
<evidence type="ECO:0000313" key="14">
    <source>
        <dbReference type="Proteomes" id="UP001472866"/>
    </source>
</evidence>
<dbReference type="Pfam" id="PF13959">
    <property type="entry name" value="CTE_SPB4"/>
    <property type="match status" value="1"/>
</dbReference>
<dbReference type="SMART" id="SM01178">
    <property type="entry name" value="DUF4217"/>
    <property type="match status" value="1"/>
</dbReference>
<evidence type="ECO:0000256" key="4">
    <source>
        <dbReference type="ARBA" id="ARBA00022840"/>
    </source>
</evidence>
<keyword evidence="3 7" id="KW-0347">Helicase</keyword>
<evidence type="ECO:0000256" key="8">
    <source>
        <dbReference type="RuleBase" id="RU365068"/>
    </source>
</evidence>
<dbReference type="SMART" id="SM00487">
    <property type="entry name" value="DEXDc"/>
    <property type="match status" value="1"/>
</dbReference>
<dbReference type="PANTHER" id="PTHR24031">
    <property type="entry name" value="RNA HELICASE"/>
    <property type="match status" value="1"/>
</dbReference>
<gene>
    <name evidence="13" type="ORF">HKI87_01g03820</name>
</gene>
<evidence type="ECO:0000259" key="11">
    <source>
        <dbReference type="PROSITE" id="PS51194"/>
    </source>
</evidence>
<dbReference type="SMART" id="SM00490">
    <property type="entry name" value="HELICc"/>
    <property type="match status" value="1"/>
</dbReference>
<proteinExistence type="inferred from homology"/>
<keyword evidence="4 7" id="KW-0067">ATP-binding</keyword>
<evidence type="ECO:0000256" key="9">
    <source>
        <dbReference type="SAM" id="MobiDB-lite"/>
    </source>
</evidence>
<dbReference type="SUPFAM" id="SSF52540">
    <property type="entry name" value="P-loop containing nucleoside triphosphate hydrolases"/>
    <property type="match status" value="2"/>
</dbReference>
<dbReference type="PROSITE" id="PS00039">
    <property type="entry name" value="DEAD_ATP_HELICASE"/>
    <property type="match status" value="1"/>
</dbReference>
<dbReference type="CDD" id="cd18787">
    <property type="entry name" value="SF2_C_DEAD"/>
    <property type="match status" value="1"/>
</dbReference>
<feature type="domain" description="Helicase C-terminal" evidence="11">
    <location>
        <begin position="469"/>
        <end position="636"/>
    </location>
</feature>
<dbReference type="Proteomes" id="UP001472866">
    <property type="component" value="Chromosome 01"/>
</dbReference>
<accession>A0AAX4NYV2</accession>
<feature type="region of interest" description="Disordered" evidence="9">
    <location>
        <begin position="722"/>
        <end position="775"/>
    </location>
</feature>
<dbReference type="InterPro" id="IPR014001">
    <property type="entry name" value="Helicase_ATP-bd"/>
</dbReference>
<feature type="short sequence motif" description="Q motif" evidence="6">
    <location>
        <begin position="212"/>
        <end position="240"/>
    </location>
</feature>
<feature type="region of interest" description="Disordered" evidence="9">
    <location>
        <begin position="187"/>
        <end position="206"/>
    </location>
</feature>
<feature type="domain" description="Helicase ATP-binding" evidence="10">
    <location>
        <begin position="243"/>
        <end position="430"/>
    </location>
</feature>
<dbReference type="Pfam" id="PF00270">
    <property type="entry name" value="DEAD"/>
    <property type="match status" value="1"/>
</dbReference>
<dbReference type="AlphaFoldDB" id="A0AAX4NYV2"/>
<reference evidence="13 14" key="1">
    <citation type="submission" date="2024-03" db="EMBL/GenBank/DDBJ databases">
        <title>Complete genome sequence of the green alga Chloropicon roscoffensis RCC1871.</title>
        <authorList>
            <person name="Lemieux C."/>
            <person name="Pombert J.-F."/>
            <person name="Otis C."/>
            <person name="Turmel M."/>
        </authorList>
    </citation>
    <scope>NUCLEOTIDE SEQUENCE [LARGE SCALE GENOMIC DNA]</scope>
    <source>
        <strain evidence="13 14">RCC1871</strain>
    </source>
</reference>
<feature type="domain" description="DEAD-box RNA helicase Q" evidence="12">
    <location>
        <begin position="212"/>
        <end position="240"/>
    </location>
</feature>
<comment type="domain">
    <text evidence="8">The Q motif is unique to and characteristic of the DEAD box family of RNA helicases and controls ATP binding and hydrolysis.</text>
</comment>
<protein>
    <recommendedName>
        <fullName evidence="8">ATP-dependent RNA helicase</fullName>
        <ecNumber evidence="8">3.6.4.13</ecNumber>
    </recommendedName>
</protein>
<keyword evidence="14" id="KW-1185">Reference proteome</keyword>
<dbReference type="GO" id="GO:0005524">
    <property type="term" value="F:ATP binding"/>
    <property type="evidence" value="ECO:0007669"/>
    <property type="project" value="UniProtKB-UniRule"/>
</dbReference>
<dbReference type="InterPro" id="IPR025313">
    <property type="entry name" value="SPB4-like_CTE"/>
</dbReference>
<feature type="region of interest" description="Disordered" evidence="9">
    <location>
        <begin position="1"/>
        <end position="169"/>
    </location>
</feature>
<dbReference type="GO" id="GO:0016787">
    <property type="term" value="F:hydrolase activity"/>
    <property type="evidence" value="ECO:0007669"/>
    <property type="project" value="UniProtKB-KW"/>
</dbReference>
<dbReference type="InterPro" id="IPR011545">
    <property type="entry name" value="DEAD/DEAH_box_helicase_dom"/>
</dbReference>
<evidence type="ECO:0000259" key="10">
    <source>
        <dbReference type="PROSITE" id="PS51192"/>
    </source>
</evidence>
<dbReference type="EC" id="3.6.4.13" evidence="8"/>
<dbReference type="CDD" id="cd17949">
    <property type="entry name" value="DEADc_DDX31"/>
    <property type="match status" value="1"/>
</dbReference>
<evidence type="ECO:0000256" key="6">
    <source>
        <dbReference type="PROSITE-ProRule" id="PRU00552"/>
    </source>
</evidence>
<evidence type="ECO:0000256" key="7">
    <source>
        <dbReference type="RuleBase" id="RU000492"/>
    </source>
</evidence>
<evidence type="ECO:0000256" key="2">
    <source>
        <dbReference type="ARBA" id="ARBA00022801"/>
    </source>
</evidence>
<evidence type="ECO:0000313" key="13">
    <source>
        <dbReference type="EMBL" id="WZN58858.1"/>
    </source>
</evidence>
<dbReference type="PROSITE" id="PS51192">
    <property type="entry name" value="HELICASE_ATP_BIND_1"/>
    <property type="match status" value="1"/>
</dbReference>
<evidence type="ECO:0000256" key="1">
    <source>
        <dbReference type="ARBA" id="ARBA00022741"/>
    </source>
</evidence>
<dbReference type="InterPro" id="IPR027417">
    <property type="entry name" value="P-loop_NTPase"/>
</dbReference>
<feature type="compositionally biased region" description="Basic residues" evidence="9">
    <location>
        <begin position="735"/>
        <end position="750"/>
    </location>
</feature>
<dbReference type="InterPro" id="IPR014014">
    <property type="entry name" value="RNA_helicase_DEAD_Q_motif"/>
</dbReference>
<comment type="similarity">
    <text evidence="7">Belongs to the DEAD box helicase family.</text>
</comment>
<dbReference type="EMBL" id="CP151501">
    <property type="protein sequence ID" value="WZN58858.1"/>
    <property type="molecule type" value="Genomic_DNA"/>
</dbReference>
<dbReference type="PROSITE" id="PS51195">
    <property type="entry name" value="Q_MOTIF"/>
    <property type="match status" value="1"/>
</dbReference>
<feature type="compositionally biased region" description="Low complexity" evidence="9">
    <location>
        <begin position="133"/>
        <end position="149"/>
    </location>
</feature>
<comment type="catalytic activity">
    <reaction evidence="8">
        <text>ATP + H2O = ADP + phosphate + H(+)</text>
        <dbReference type="Rhea" id="RHEA:13065"/>
        <dbReference type="ChEBI" id="CHEBI:15377"/>
        <dbReference type="ChEBI" id="CHEBI:15378"/>
        <dbReference type="ChEBI" id="CHEBI:30616"/>
        <dbReference type="ChEBI" id="CHEBI:43474"/>
        <dbReference type="ChEBI" id="CHEBI:456216"/>
        <dbReference type="EC" id="3.6.4.13"/>
    </reaction>
</comment>
<dbReference type="InterPro" id="IPR001650">
    <property type="entry name" value="Helicase_C-like"/>
</dbReference>
<dbReference type="GO" id="GO:0003723">
    <property type="term" value="F:RNA binding"/>
    <property type="evidence" value="ECO:0007669"/>
    <property type="project" value="UniProtKB-UniRule"/>
</dbReference>
<keyword evidence="2 7" id="KW-0378">Hydrolase</keyword>
<name>A0AAX4NYV2_9CHLO</name>
<keyword evidence="1 7" id="KW-0547">Nucleotide-binding</keyword>